<feature type="region of interest" description="Disordered" evidence="1">
    <location>
        <begin position="1"/>
        <end position="40"/>
    </location>
</feature>
<feature type="region of interest" description="Disordered" evidence="1">
    <location>
        <begin position="94"/>
        <end position="137"/>
    </location>
</feature>
<feature type="compositionally biased region" description="Acidic residues" evidence="1">
    <location>
        <begin position="12"/>
        <end position="38"/>
    </location>
</feature>
<protein>
    <submittedName>
        <fullName evidence="2">Uncharacterized protein</fullName>
    </submittedName>
</protein>
<comment type="caution">
    <text evidence="2">The sequence shown here is derived from an EMBL/GenBank/DDBJ whole genome shotgun (WGS) entry which is preliminary data.</text>
</comment>
<proteinExistence type="predicted"/>
<dbReference type="Proteomes" id="UP001176940">
    <property type="component" value="Unassembled WGS sequence"/>
</dbReference>
<feature type="compositionally biased region" description="Basic residues" evidence="1">
    <location>
        <begin position="100"/>
        <end position="115"/>
    </location>
</feature>
<reference evidence="2" key="1">
    <citation type="submission" date="2023-07" db="EMBL/GenBank/DDBJ databases">
        <authorList>
            <person name="Stuckert A."/>
        </authorList>
    </citation>
    <scope>NUCLEOTIDE SEQUENCE</scope>
</reference>
<sequence>MAEDHPEQKQSEEEEVTREPTISEDEDEPPADATEQDPSEVLCPGHIILHCGQSVRHRHDVSAADNNGHVTVLDLGRKALQQVVSESKKSLRRVTDLKKSKCSKPKKTCKKKPSRRPMDAEEPNSLRAENENSVPEAATDPLFSFSNALEYAERTCSTIAAPGSRLQSFVEESLEYEDLYSMEEMDEVEFVAEVRLGDVEAYSGIVRGDRHWRFQKSVCLSTSGLQLTEGQSAIKETLSGPPRTGEILEPLKCPLNLKSCTSRTLHRAGWSANRDVIQYSEHVQRNDLDRTLQQKSPTVPGFLWPDKESRTFRWRQRRHAVQ</sequence>
<evidence type="ECO:0000313" key="3">
    <source>
        <dbReference type="Proteomes" id="UP001176940"/>
    </source>
</evidence>
<keyword evidence="3" id="KW-1185">Reference proteome</keyword>
<name>A0ABN9LP48_9NEOB</name>
<dbReference type="EMBL" id="CAUEEQ010023225">
    <property type="protein sequence ID" value="CAJ0944943.1"/>
    <property type="molecule type" value="Genomic_DNA"/>
</dbReference>
<accession>A0ABN9LP48</accession>
<gene>
    <name evidence="2" type="ORF">RIMI_LOCUS10643772</name>
</gene>
<feature type="compositionally biased region" description="Basic and acidic residues" evidence="1">
    <location>
        <begin position="1"/>
        <end position="11"/>
    </location>
</feature>
<organism evidence="2 3">
    <name type="scientific">Ranitomeya imitator</name>
    <name type="common">mimic poison frog</name>
    <dbReference type="NCBI Taxonomy" id="111125"/>
    <lineage>
        <taxon>Eukaryota</taxon>
        <taxon>Metazoa</taxon>
        <taxon>Chordata</taxon>
        <taxon>Craniata</taxon>
        <taxon>Vertebrata</taxon>
        <taxon>Euteleostomi</taxon>
        <taxon>Amphibia</taxon>
        <taxon>Batrachia</taxon>
        <taxon>Anura</taxon>
        <taxon>Neobatrachia</taxon>
        <taxon>Hyloidea</taxon>
        <taxon>Dendrobatidae</taxon>
        <taxon>Dendrobatinae</taxon>
        <taxon>Ranitomeya</taxon>
    </lineage>
</organism>
<evidence type="ECO:0000256" key="1">
    <source>
        <dbReference type="SAM" id="MobiDB-lite"/>
    </source>
</evidence>
<evidence type="ECO:0000313" key="2">
    <source>
        <dbReference type="EMBL" id="CAJ0944943.1"/>
    </source>
</evidence>